<protein>
    <submittedName>
        <fullName evidence="2">Uncharacterized protein</fullName>
    </submittedName>
</protein>
<feature type="region of interest" description="Disordered" evidence="1">
    <location>
        <begin position="130"/>
        <end position="149"/>
    </location>
</feature>
<evidence type="ECO:0000256" key="1">
    <source>
        <dbReference type="SAM" id="MobiDB-lite"/>
    </source>
</evidence>
<sequence>MSYHWADQKKRESDTLYLSDVYERFLVELGDRLNGLHRVSHGSRYWRITLGPWLTKFVDLMFDRWENIARAVSEYDLEKTIALSGIPDIGPTFDTEEFFSLALTDEWNHLIYCSVLKEQTSIRFIHRDWSPSSDQSNGHQSKSHTVTSSRSQFKLSSKIKSTLLSTYSSLARHFIRNTDSVLFRTYMPRRLELAVQARLYQVPVMHFARSLDRDSVRVPVVPELRVWDWSTASRSEFESFLRRMIPQHLPMV</sequence>
<evidence type="ECO:0000313" key="2">
    <source>
        <dbReference type="EMBL" id="SVC72856.1"/>
    </source>
</evidence>
<dbReference type="EMBL" id="UINC01107464">
    <property type="protein sequence ID" value="SVC72856.1"/>
    <property type="molecule type" value="Genomic_DNA"/>
</dbReference>
<accession>A0A382PHY2</accession>
<reference evidence="2" key="1">
    <citation type="submission" date="2018-05" db="EMBL/GenBank/DDBJ databases">
        <authorList>
            <person name="Lanie J.A."/>
            <person name="Ng W.-L."/>
            <person name="Kazmierczak K.M."/>
            <person name="Andrzejewski T.M."/>
            <person name="Davidsen T.M."/>
            <person name="Wayne K.J."/>
            <person name="Tettelin H."/>
            <person name="Glass J.I."/>
            <person name="Rusch D."/>
            <person name="Podicherti R."/>
            <person name="Tsui H.-C.T."/>
            <person name="Winkler M.E."/>
        </authorList>
    </citation>
    <scope>NUCLEOTIDE SEQUENCE</scope>
</reference>
<organism evidence="2">
    <name type="scientific">marine metagenome</name>
    <dbReference type="NCBI Taxonomy" id="408172"/>
    <lineage>
        <taxon>unclassified sequences</taxon>
        <taxon>metagenomes</taxon>
        <taxon>ecological metagenomes</taxon>
    </lineage>
</organism>
<feature type="non-terminal residue" evidence="2">
    <location>
        <position position="252"/>
    </location>
</feature>
<name>A0A382PHY2_9ZZZZ</name>
<proteinExistence type="predicted"/>
<dbReference type="AlphaFoldDB" id="A0A382PHY2"/>
<gene>
    <name evidence="2" type="ORF">METZ01_LOCUS325710</name>
</gene>